<keyword evidence="7" id="KW-1185">Reference proteome</keyword>
<dbReference type="SUPFAM" id="SSF81271">
    <property type="entry name" value="TGS-like"/>
    <property type="match status" value="1"/>
</dbReference>
<dbReference type="GO" id="GO:0016887">
    <property type="term" value="F:ATP hydrolysis activity"/>
    <property type="evidence" value="ECO:0007669"/>
    <property type="project" value="InterPro"/>
</dbReference>
<comment type="cofactor">
    <cofactor evidence="1">
        <name>Mg(2+)</name>
        <dbReference type="ChEBI" id="CHEBI:18420"/>
    </cofactor>
</comment>
<dbReference type="InterPro" id="IPR027417">
    <property type="entry name" value="P-loop_NTPase"/>
</dbReference>
<organism evidence="6 7">
    <name type="scientific">Limnochorda pilosa</name>
    <dbReference type="NCBI Taxonomy" id="1555112"/>
    <lineage>
        <taxon>Bacteria</taxon>
        <taxon>Bacillati</taxon>
        <taxon>Bacillota</taxon>
        <taxon>Limnochordia</taxon>
        <taxon>Limnochordales</taxon>
        <taxon>Limnochordaceae</taxon>
        <taxon>Limnochorda</taxon>
    </lineage>
</organism>
<protein>
    <submittedName>
        <fullName evidence="6">GTP-binding protein YchF</fullName>
    </submittedName>
</protein>
<reference evidence="7" key="2">
    <citation type="journal article" date="2016" name="Int. J. Syst. Evol. Microbiol.">
        <title>Complete genome sequence and cell structure of Limnochorda pilosa, a Gram-negative spore-former within the phylum Firmicutes.</title>
        <authorList>
            <person name="Watanabe M."/>
            <person name="Kojima H."/>
            <person name="Fukui M."/>
        </authorList>
    </citation>
    <scope>NUCLEOTIDE SEQUENCE [LARGE SCALE GENOMIC DNA]</scope>
    <source>
        <strain evidence="7">HC45</strain>
    </source>
</reference>
<dbReference type="Pfam" id="PF06071">
    <property type="entry name" value="YchF-GTPase_C"/>
    <property type="match status" value="1"/>
</dbReference>
<dbReference type="KEGG" id="lpil:LIP_1121"/>
<dbReference type="FunFam" id="3.10.20.30:FF:000001">
    <property type="entry name" value="Ribosome-binding ATPase YchF"/>
    <property type="match status" value="1"/>
</dbReference>
<dbReference type="InterPro" id="IPR012676">
    <property type="entry name" value="TGS-like"/>
</dbReference>
<dbReference type="Gene3D" id="3.40.50.300">
    <property type="entry name" value="P-loop containing nucleotide triphosphate hydrolases"/>
    <property type="match status" value="1"/>
</dbReference>
<dbReference type="FunFam" id="1.10.150.300:FF:000001">
    <property type="entry name" value="Ribosome-binding ATPase YchF"/>
    <property type="match status" value="1"/>
</dbReference>
<dbReference type="GO" id="GO:0005737">
    <property type="term" value="C:cytoplasm"/>
    <property type="evidence" value="ECO:0007669"/>
    <property type="project" value="TreeGrafter"/>
</dbReference>
<dbReference type="InterPro" id="IPR012675">
    <property type="entry name" value="Beta-grasp_dom_sf"/>
</dbReference>
<dbReference type="RefSeq" id="WP_068135218.1">
    <property type="nucleotide sequence ID" value="NZ_AP014924.1"/>
</dbReference>
<evidence type="ECO:0000259" key="5">
    <source>
        <dbReference type="PROSITE" id="PS51880"/>
    </source>
</evidence>
<evidence type="ECO:0000256" key="2">
    <source>
        <dbReference type="ARBA" id="ARBA00022723"/>
    </source>
</evidence>
<dbReference type="InterPro" id="IPR013029">
    <property type="entry name" value="YchF_C"/>
</dbReference>
<name>A0A0K2SIP1_LIMPI</name>
<feature type="domain" description="TGS" evidence="5">
    <location>
        <begin position="280"/>
        <end position="363"/>
    </location>
</feature>
<dbReference type="GO" id="GO:0005524">
    <property type="term" value="F:ATP binding"/>
    <property type="evidence" value="ECO:0007669"/>
    <property type="project" value="UniProtKB-KW"/>
</dbReference>
<reference evidence="7" key="1">
    <citation type="submission" date="2015-07" db="EMBL/GenBank/DDBJ databases">
        <title>Complete genome sequence and phylogenetic analysis of Limnochorda pilosa.</title>
        <authorList>
            <person name="Watanabe M."/>
            <person name="Kojima H."/>
            <person name="Fukui M."/>
        </authorList>
    </citation>
    <scope>NUCLEOTIDE SEQUENCE [LARGE SCALE GENOMIC DNA]</scope>
    <source>
        <strain evidence="7">HC45</strain>
    </source>
</reference>
<dbReference type="AlphaFoldDB" id="A0A0K2SIP1"/>
<dbReference type="Gene3D" id="3.10.20.30">
    <property type="match status" value="1"/>
</dbReference>
<dbReference type="InterPro" id="IPR004095">
    <property type="entry name" value="TGS"/>
</dbReference>
<dbReference type="PANTHER" id="PTHR23305:SF18">
    <property type="entry name" value="OBG-TYPE G DOMAIN-CONTAINING PROTEIN"/>
    <property type="match status" value="1"/>
</dbReference>
<keyword evidence="4" id="KW-0067">ATP-binding</keyword>
<keyword evidence="2" id="KW-0479">Metal-binding</keyword>
<evidence type="ECO:0000256" key="3">
    <source>
        <dbReference type="ARBA" id="ARBA00022741"/>
    </source>
</evidence>
<evidence type="ECO:0000256" key="4">
    <source>
        <dbReference type="ARBA" id="ARBA00022840"/>
    </source>
</evidence>
<evidence type="ECO:0000313" key="6">
    <source>
        <dbReference type="EMBL" id="BAS26978.1"/>
    </source>
</evidence>
<gene>
    <name evidence="6" type="ORF">LIP_1121</name>
</gene>
<dbReference type="GO" id="GO:0005525">
    <property type="term" value="F:GTP binding"/>
    <property type="evidence" value="ECO:0007669"/>
    <property type="project" value="InterPro"/>
</dbReference>
<dbReference type="InterPro" id="IPR023192">
    <property type="entry name" value="TGS-like_dom_sf"/>
</dbReference>
<dbReference type="GO" id="GO:0046872">
    <property type="term" value="F:metal ion binding"/>
    <property type="evidence" value="ECO:0007669"/>
    <property type="project" value="UniProtKB-KW"/>
</dbReference>
<dbReference type="Gene3D" id="1.10.150.300">
    <property type="entry name" value="TGS-like domain"/>
    <property type="match status" value="1"/>
</dbReference>
<accession>A0A0K2SIP1</accession>
<dbReference type="SUPFAM" id="SSF52540">
    <property type="entry name" value="P-loop containing nucleoside triphosphate hydrolases"/>
    <property type="match status" value="1"/>
</dbReference>
<dbReference type="PANTHER" id="PTHR23305">
    <property type="entry name" value="OBG GTPASE FAMILY"/>
    <property type="match status" value="1"/>
</dbReference>
<dbReference type="PATRIC" id="fig|1555112.3.peg.1170"/>
<dbReference type="OrthoDB" id="9807318at2"/>
<dbReference type="EMBL" id="AP014924">
    <property type="protein sequence ID" value="BAS26978.1"/>
    <property type="molecule type" value="Genomic_DNA"/>
</dbReference>
<sequence length="365" mass="39903">MRIALIGLRQSGRSTLFRLLVGEGGGTERGGVGLGTAEVPDPRVDALSAAFRPRKTTRARLELADLPALETGGDAGGTGPSAAAFLQQVQEAELLVHVCRAFASDYVPHPLGSVDPLRDARRVEEELVLADWSMLSRRLERMAKETSRADVARQQEKALLERVAAALEEGRPVRVEGFEESEDRLLRPYTLLSQKPCLLVLNLDEEGWSRAARGEAALEGQAALETWAAEHGLSTIMVSAELERQVEELEPQDRGEFLQELGISERGLDRVARAAYGACGLISFFTVGEDEVKAWTVRRGASALEAAGKIHSDIARGFIRAEVCAYEAFQRLGSLQRAREEGALRLEGKGYTVQDGDIVHFRFNV</sequence>
<evidence type="ECO:0000256" key="1">
    <source>
        <dbReference type="ARBA" id="ARBA00001946"/>
    </source>
</evidence>
<dbReference type="InterPro" id="IPR004396">
    <property type="entry name" value="ATPase_YchF/OLA1"/>
</dbReference>
<dbReference type="CDD" id="cd04867">
    <property type="entry name" value="TGS_YchF_OLA1"/>
    <property type="match status" value="1"/>
</dbReference>
<dbReference type="PROSITE" id="PS51880">
    <property type="entry name" value="TGS"/>
    <property type="match status" value="1"/>
</dbReference>
<evidence type="ECO:0000313" key="7">
    <source>
        <dbReference type="Proteomes" id="UP000065807"/>
    </source>
</evidence>
<keyword evidence="3" id="KW-0547">Nucleotide-binding</keyword>
<dbReference type="STRING" id="1555112.LIP_1121"/>
<proteinExistence type="predicted"/>
<dbReference type="PIRSF" id="PIRSF006641">
    <property type="entry name" value="CHP00092"/>
    <property type="match status" value="1"/>
</dbReference>
<dbReference type="Proteomes" id="UP000065807">
    <property type="component" value="Chromosome"/>
</dbReference>